<gene>
    <name evidence="1" type="ORF">FpNV_031</name>
</gene>
<proteinExistence type="predicted"/>
<reference evidence="1" key="1">
    <citation type="submission" date="2024-06" db="EMBL/GenBank/DDBJ databases">
        <title>North American crayfish harbour diverse members of the Nudiviridae.</title>
        <authorList>
            <person name="Stratton C."/>
            <person name="Bojko J."/>
        </authorList>
    </citation>
    <scope>NUCLEOTIDE SEQUENCE</scope>
    <source>
        <strain evidence="1">142H</strain>
    </source>
</reference>
<name>A0AAU8GBX7_9VIRU</name>
<evidence type="ECO:0000313" key="1">
    <source>
        <dbReference type="EMBL" id="XCH39276.1"/>
    </source>
</evidence>
<protein>
    <submittedName>
        <fullName evidence="1">Uncharacterized protein</fullName>
    </submittedName>
</protein>
<dbReference type="EMBL" id="PP955094">
    <property type="protein sequence ID" value="XCH39276.1"/>
    <property type="molecule type" value="Genomic_DNA"/>
</dbReference>
<accession>A0AAU8GBX7</accession>
<sequence>MESCVKEIKSIDDIIDIFKLINPTENYYNIIPTCEEYLWQDISYKEFKISITNVDRVYYFQRSEINSYDFIILVRVKYNNNHLFIQLITDKRQKINLNSQFFCYDVNIFFNCVFIKVNLDICKLLERDNYNVNIISNKTFKTHFNNEIEKNIVETYNKINEFYDI</sequence>
<organism evidence="1">
    <name type="scientific">Faxonius propinquus nudivirus</name>
    <dbReference type="NCBI Taxonomy" id="3139431"/>
    <lineage>
        <taxon>Viruses</taxon>
        <taxon>Viruses incertae sedis</taxon>
        <taxon>Naldaviricetes</taxon>
        <taxon>Lefavirales</taxon>
        <taxon>Nudiviridae</taxon>
    </lineage>
</organism>